<dbReference type="EMBL" id="PHFL01000046">
    <property type="protein sequence ID" value="RFM24107.1"/>
    <property type="molecule type" value="Genomic_DNA"/>
</dbReference>
<dbReference type="GO" id="GO:0009368">
    <property type="term" value="C:endopeptidase Clp complex"/>
    <property type="evidence" value="ECO:0007669"/>
    <property type="project" value="TreeGrafter"/>
</dbReference>
<dbReference type="FunFam" id="3.90.226.10:FF:000001">
    <property type="entry name" value="ATP-dependent Clp protease proteolytic subunit"/>
    <property type="match status" value="1"/>
</dbReference>
<evidence type="ECO:0000256" key="2">
    <source>
        <dbReference type="ARBA" id="ARBA00022490"/>
    </source>
</evidence>
<feature type="active site" description="Nucleophile" evidence="7">
    <location>
        <position position="126"/>
    </location>
</feature>
<keyword evidence="2 7" id="KW-0963">Cytoplasm</keyword>
<evidence type="ECO:0000256" key="7">
    <source>
        <dbReference type="HAMAP-Rule" id="MF_00444"/>
    </source>
</evidence>
<keyword evidence="3 7" id="KW-0645">Protease</keyword>
<dbReference type="PANTHER" id="PTHR10381">
    <property type="entry name" value="ATP-DEPENDENT CLP PROTEASE PROTEOLYTIC SUBUNIT"/>
    <property type="match status" value="1"/>
</dbReference>
<comment type="function">
    <text evidence="7 11">Cleaves peptides in various proteins in a process that requires ATP hydrolysis. Has a chymotrypsin-like activity. Plays a major role in the degradation of misfolded proteins.</text>
</comment>
<reference evidence="13 14" key="1">
    <citation type="journal article" date="2011" name="ISME J.">
        <title>Community ecology of hot spring cyanobacterial mats: predominant populations and their functional potential.</title>
        <authorList>
            <person name="Klatt C.G."/>
            <person name="Wood J.M."/>
            <person name="Rusch D.B."/>
            <person name="Bateson M.M."/>
            <person name="Hamamura N."/>
            <person name="Heidelberg J.F."/>
            <person name="Grossman A.R."/>
            <person name="Bhaya D."/>
            <person name="Cohan F.M."/>
            <person name="Kuhl M."/>
            <person name="Bryant D.A."/>
            <person name="Ward D.M."/>
        </authorList>
    </citation>
    <scope>NUCLEOTIDE SEQUENCE [LARGE SCALE GENOMIC DNA]</scope>
    <source>
        <strain evidence="13">OS</strain>
    </source>
</reference>
<dbReference type="GO" id="GO:0006515">
    <property type="term" value="P:protein quality control for misfolded or incompletely synthesized proteins"/>
    <property type="evidence" value="ECO:0007669"/>
    <property type="project" value="TreeGrafter"/>
</dbReference>
<evidence type="ECO:0000256" key="4">
    <source>
        <dbReference type="ARBA" id="ARBA00022801"/>
    </source>
</evidence>
<dbReference type="PROSITE" id="PS00381">
    <property type="entry name" value="CLP_PROTEASE_SER"/>
    <property type="match status" value="1"/>
</dbReference>
<evidence type="ECO:0000256" key="5">
    <source>
        <dbReference type="ARBA" id="ARBA00022825"/>
    </source>
</evidence>
<comment type="catalytic activity">
    <reaction evidence="6 7 9">
        <text>Hydrolysis of proteins to small peptides in the presence of ATP and magnesium. alpha-casein is the usual test substrate. In the absence of ATP, only oligopeptides shorter than five residues are hydrolyzed (such as succinyl-Leu-Tyr-|-NHMec, and Leu-Tyr-Leu-|-Tyr-Trp, in which cleavage of the -Tyr-|-Leu- and -Tyr-|-Trp bonds also occurs).</text>
        <dbReference type="EC" id="3.4.21.92"/>
    </reaction>
</comment>
<dbReference type="CDD" id="cd07017">
    <property type="entry name" value="S14_ClpP_2"/>
    <property type="match status" value="1"/>
</dbReference>
<proteinExistence type="inferred from homology"/>
<protein>
    <recommendedName>
        <fullName evidence="7 12">ATP-dependent Clp protease proteolytic subunit</fullName>
        <ecNumber evidence="7 10">3.4.21.92</ecNumber>
    </recommendedName>
    <alternativeName>
        <fullName evidence="7">Endopeptidase Clp</fullName>
    </alternativeName>
</protein>
<dbReference type="AlphaFoldDB" id="A0A395M016"/>
<name>A0A395M016_9BACT</name>
<comment type="subcellular location">
    <subcellularLocation>
        <location evidence="7">Cytoplasm</location>
    </subcellularLocation>
</comment>
<evidence type="ECO:0000256" key="8">
    <source>
        <dbReference type="PROSITE-ProRule" id="PRU10085"/>
    </source>
</evidence>
<evidence type="ECO:0000256" key="9">
    <source>
        <dbReference type="PROSITE-ProRule" id="PRU10086"/>
    </source>
</evidence>
<evidence type="ECO:0000256" key="1">
    <source>
        <dbReference type="ARBA" id="ARBA00007039"/>
    </source>
</evidence>
<feature type="active site" evidence="7 9">
    <location>
        <position position="151"/>
    </location>
</feature>
<evidence type="ECO:0000256" key="10">
    <source>
        <dbReference type="RuleBase" id="RU000549"/>
    </source>
</evidence>
<dbReference type="GO" id="GO:0005737">
    <property type="term" value="C:cytoplasm"/>
    <property type="evidence" value="ECO:0007669"/>
    <property type="project" value="UniProtKB-SubCell"/>
</dbReference>
<dbReference type="PRINTS" id="PR00127">
    <property type="entry name" value="CLPPROTEASEP"/>
</dbReference>
<dbReference type="Gene3D" id="3.90.226.10">
    <property type="entry name" value="2-enoyl-CoA Hydratase, Chain A, domain 1"/>
    <property type="match status" value="1"/>
</dbReference>
<dbReference type="InterPro" id="IPR029045">
    <property type="entry name" value="ClpP/crotonase-like_dom_sf"/>
</dbReference>
<feature type="active site" evidence="8">
    <location>
        <position position="126"/>
    </location>
</feature>
<comment type="caution">
    <text evidence="13">The sequence shown here is derived from an EMBL/GenBank/DDBJ whole genome shotgun (WGS) entry which is preliminary data.</text>
</comment>
<dbReference type="InterPro" id="IPR033135">
    <property type="entry name" value="ClpP_His_AS"/>
</dbReference>
<comment type="subunit">
    <text evidence="7">Fourteen ClpP subunits assemble into 2 heptameric rings which stack back to back to give a disk-like structure with a central cavity, resembling the structure of eukaryotic proteasomes.</text>
</comment>
<dbReference type="PROSITE" id="PS00382">
    <property type="entry name" value="CLP_PROTEASE_HIS"/>
    <property type="match status" value="1"/>
</dbReference>
<dbReference type="NCBIfam" id="NF001368">
    <property type="entry name" value="PRK00277.1"/>
    <property type="match status" value="1"/>
</dbReference>
<keyword evidence="4 7" id="KW-0378">Hydrolase</keyword>
<dbReference type="InterPro" id="IPR023562">
    <property type="entry name" value="ClpP/TepA"/>
</dbReference>
<dbReference type="SUPFAM" id="SSF52096">
    <property type="entry name" value="ClpP/crotonase"/>
    <property type="match status" value="1"/>
</dbReference>
<sequence>MANINFGLDYHIRKLYHPRIEESINQTRSMLVPMVIETSGRGERAFDIFSRLLRERIVFYGTAVDDHSASLVMAQLIFLESEDPERDIYLYINSPGGSVSAGLGVYDTMQFIRPDVSTVCVGMAASMGALLLAAGAKGKRASLPHARIMIHQPSGGAQGQETDILIMAREIERTRHMLEEILSKHTGQPIEKVHQDSERDRWMSAQEAKEYGIIDEIFVKRPMPGDKKN</sequence>
<gene>
    <name evidence="7 13" type="primary">clpP</name>
    <name evidence="13" type="ORF">D0433_07385</name>
</gene>
<evidence type="ECO:0000256" key="11">
    <source>
        <dbReference type="RuleBase" id="RU000550"/>
    </source>
</evidence>
<dbReference type="Pfam" id="PF00574">
    <property type="entry name" value="CLP_protease"/>
    <property type="match status" value="1"/>
</dbReference>
<dbReference type="NCBIfam" id="TIGR00493">
    <property type="entry name" value="clpP"/>
    <property type="match status" value="1"/>
</dbReference>
<dbReference type="HAMAP" id="MF_00444">
    <property type="entry name" value="ClpP"/>
    <property type="match status" value="1"/>
</dbReference>
<keyword evidence="5 7" id="KW-0720">Serine protease</keyword>
<accession>A0A395M016</accession>
<dbReference type="GO" id="GO:0004252">
    <property type="term" value="F:serine-type endopeptidase activity"/>
    <property type="evidence" value="ECO:0007669"/>
    <property type="project" value="UniProtKB-UniRule"/>
</dbReference>
<dbReference type="PANTHER" id="PTHR10381:SF70">
    <property type="entry name" value="ATP-DEPENDENT CLP PROTEASE PROTEOLYTIC SUBUNIT"/>
    <property type="match status" value="1"/>
</dbReference>
<organism evidence="13 14">
    <name type="scientific">Candidatus Thermochlorobacter aerophilus</name>
    <dbReference type="NCBI Taxonomy" id="1868324"/>
    <lineage>
        <taxon>Bacteria</taxon>
        <taxon>Pseudomonadati</taxon>
        <taxon>Chlorobiota</taxon>
        <taxon>Chlorobiia</taxon>
        <taxon>Chlorobiales</taxon>
        <taxon>Candidatus Thermochlorobacteriaceae</taxon>
        <taxon>Candidatus Thermochlorobacter</taxon>
    </lineage>
</organism>
<dbReference type="Proteomes" id="UP000266389">
    <property type="component" value="Unassembled WGS sequence"/>
</dbReference>
<dbReference type="InterPro" id="IPR018215">
    <property type="entry name" value="ClpP_Ser_AS"/>
</dbReference>
<evidence type="ECO:0000313" key="14">
    <source>
        <dbReference type="Proteomes" id="UP000266389"/>
    </source>
</evidence>
<evidence type="ECO:0000256" key="6">
    <source>
        <dbReference type="ARBA" id="ARBA00034021"/>
    </source>
</evidence>
<dbReference type="NCBIfam" id="NF009205">
    <property type="entry name" value="PRK12553.1"/>
    <property type="match status" value="1"/>
</dbReference>
<comment type="similarity">
    <text evidence="1 7 12">Belongs to the peptidase S14 family.</text>
</comment>
<evidence type="ECO:0000313" key="13">
    <source>
        <dbReference type="EMBL" id="RFM24107.1"/>
    </source>
</evidence>
<evidence type="ECO:0000256" key="3">
    <source>
        <dbReference type="ARBA" id="ARBA00022670"/>
    </source>
</evidence>
<dbReference type="GO" id="GO:0004176">
    <property type="term" value="F:ATP-dependent peptidase activity"/>
    <property type="evidence" value="ECO:0007669"/>
    <property type="project" value="InterPro"/>
</dbReference>
<evidence type="ECO:0000256" key="12">
    <source>
        <dbReference type="RuleBase" id="RU003567"/>
    </source>
</evidence>
<dbReference type="GO" id="GO:0051117">
    <property type="term" value="F:ATPase binding"/>
    <property type="evidence" value="ECO:0007669"/>
    <property type="project" value="TreeGrafter"/>
</dbReference>
<dbReference type="InterPro" id="IPR001907">
    <property type="entry name" value="ClpP"/>
</dbReference>
<dbReference type="EC" id="3.4.21.92" evidence="7 10"/>